<reference evidence="1 2" key="1">
    <citation type="submission" date="2024-11" db="EMBL/GenBank/DDBJ databases">
        <authorList>
            <person name="Heng Y.C."/>
            <person name="Lim A.C.H."/>
            <person name="Lee J.K.Y."/>
            <person name="Kittelmann S."/>
        </authorList>
    </citation>
    <scope>NUCLEOTIDE SEQUENCE [LARGE SCALE GENOMIC DNA]</scope>
    <source>
        <strain evidence="1 2">WILCCON 0114</strain>
    </source>
</reference>
<dbReference type="Gene3D" id="2.130.10.10">
    <property type="entry name" value="YVTN repeat-like/Quinoprotein amine dehydrogenase"/>
    <property type="match status" value="1"/>
</dbReference>
<dbReference type="EMBL" id="JBJIAA010000007">
    <property type="protein sequence ID" value="MFL0250818.1"/>
    <property type="molecule type" value="Genomic_DNA"/>
</dbReference>
<name>A0ABW8TE78_9CLOT</name>
<protein>
    <submittedName>
        <fullName evidence="1">YncE family protein</fullName>
    </submittedName>
</protein>
<comment type="caution">
    <text evidence="1">The sequence shown here is derived from an EMBL/GenBank/DDBJ whole genome shotgun (WGS) entry which is preliminary data.</text>
</comment>
<evidence type="ECO:0000313" key="1">
    <source>
        <dbReference type="EMBL" id="MFL0250818.1"/>
    </source>
</evidence>
<dbReference type="InterPro" id="IPR051200">
    <property type="entry name" value="Host-pathogen_enzymatic-act"/>
</dbReference>
<dbReference type="Proteomes" id="UP001623592">
    <property type="component" value="Unassembled WGS sequence"/>
</dbReference>
<evidence type="ECO:0000313" key="2">
    <source>
        <dbReference type="Proteomes" id="UP001623592"/>
    </source>
</evidence>
<dbReference type="InterPro" id="IPR015943">
    <property type="entry name" value="WD40/YVTN_repeat-like_dom_sf"/>
</dbReference>
<dbReference type="PANTHER" id="PTHR47197">
    <property type="entry name" value="PROTEIN NIRF"/>
    <property type="match status" value="1"/>
</dbReference>
<dbReference type="PANTHER" id="PTHR47197:SF3">
    <property type="entry name" value="DIHYDRO-HEME D1 DEHYDROGENASE"/>
    <property type="match status" value="1"/>
</dbReference>
<sequence>MSFIYVCNSGSDDISVVDPDNLLEIEKINLRGGGGRVGPHSVCKYMGGIIAANIYSNTLTSIDVNRKNIHKDYFIGMNCSDVRIFNDNAYVACGDSNNVIKYNLKHELIEEAIPCGYLPHSIDLNSKNNIFVTSNMLSSDITIFHSEDVDEVNTVRVGEYPTKALFTSDGENIIVSESNIGTDHVGSVNIVSVKNKLSVSRIKVGKWPVDIWCSGNLLFVANFGDGTVSIISLKNVKEIKRIYLGGMLRGIVQYKNKLFINDNCNNVLVCFDILRNKKKIIPIGKEPTGIAIF</sequence>
<organism evidence="1 2">
    <name type="scientific">Clostridium neuense</name>
    <dbReference type="NCBI Taxonomy" id="1728934"/>
    <lineage>
        <taxon>Bacteria</taxon>
        <taxon>Bacillati</taxon>
        <taxon>Bacillota</taxon>
        <taxon>Clostridia</taxon>
        <taxon>Eubacteriales</taxon>
        <taxon>Clostridiaceae</taxon>
        <taxon>Clostridium</taxon>
    </lineage>
</organism>
<dbReference type="SUPFAM" id="SSF51004">
    <property type="entry name" value="C-terminal (heme d1) domain of cytochrome cd1-nitrite reductase"/>
    <property type="match status" value="1"/>
</dbReference>
<dbReference type="RefSeq" id="WP_406787479.1">
    <property type="nucleotide sequence ID" value="NZ_JBJIAA010000007.1"/>
</dbReference>
<proteinExistence type="predicted"/>
<gene>
    <name evidence="1" type="ORF">ACJDT4_10330</name>
</gene>
<dbReference type="InterPro" id="IPR011048">
    <property type="entry name" value="Haem_d1_sf"/>
</dbReference>
<keyword evidence="2" id="KW-1185">Reference proteome</keyword>
<accession>A0ABW8TE78</accession>